<sequence>MSEKSLQEEFLHIVEKMKENKAQLPEEFALFYRVMIQKDRRGTAVSIRPFLTQEQADNSLGEDEEWEGKYGRSVLWVVCDAYNRVSLENSLATDEEFEGNTPNWTKHDAEFLVPTYP</sequence>
<dbReference type="EMBL" id="OR343188">
    <property type="protein sequence ID" value="WNL49594.1"/>
    <property type="molecule type" value="Genomic_DNA"/>
</dbReference>
<protein>
    <submittedName>
        <fullName evidence="1">Uncharacterized protein</fullName>
    </submittedName>
</protein>
<gene>
    <name evidence="1" type="ORF">MarFTMF_078</name>
</gene>
<organism evidence="1">
    <name type="scientific">Marseillevirus sp</name>
    <dbReference type="NCBI Taxonomy" id="2809551"/>
    <lineage>
        <taxon>Viruses</taxon>
        <taxon>Varidnaviria</taxon>
        <taxon>Bamfordvirae</taxon>
        <taxon>Nucleocytoviricota</taxon>
        <taxon>Megaviricetes</taxon>
        <taxon>Pimascovirales</taxon>
        <taxon>Pimascovirales incertae sedis</taxon>
        <taxon>Marseilleviridae</taxon>
        <taxon>Marseillevirus</taxon>
    </lineage>
</organism>
<proteinExistence type="predicted"/>
<accession>A0AA96EL10</accession>
<evidence type="ECO:0000313" key="1">
    <source>
        <dbReference type="EMBL" id="WNL49594.1"/>
    </source>
</evidence>
<reference evidence="1" key="1">
    <citation type="submission" date="2023-07" db="EMBL/GenBank/DDBJ databases">
        <authorList>
            <person name="Xia Y."/>
        </authorList>
    </citation>
    <scope>NUCLEOTIDE SEQUENCE</scope>
    <source>
        <strain evidence="1">F</strain>
    </source>
</reference>
<name>A0AA96EL10_9VIRU</name>